<dbReference type="InterPro" id="IPR038491">
    <property type="entry name" value="Velvet_dom_sf"/>
</dbReference>
<dbReference type="GO" id="GO:0030435">
    <property type="term" value="P:sporulation resulting in formation of a cellular spore"/>
    <property type="evidence" value="ECO:0007669"/>
    <property type="project" value="UniProtKB-KW"/>
</dbReference>
<keyword evidence="4" id="KW-0804">Transcription</keyword>
<dbReference type="AlphaFoldDB" id="A0A517LHB6"/>
<keyword evidence="2" id="KW-0749">Sporulation</keyword>
<evidence type="ECO:0000313" key="8">
    <source>
        <dbReference type="EMBL" id="QDS75032.1"/>
    </source>
</evidence>
<accession>A0A517LHB6</accession>
<organism evidence="8 9">
    <name type="scientific">Venturia effusa</name>
    <dbReference type="NCBI Taxonomy" id="50376"/>
    <lineage>
        <taxon>Eukaryota</taxon>
        <taxon>Fungi</taxon>
        <taxon>Dikarya</taxon>
        <taxon>Ascomycota</taxon>
        <taxon>Pezizomycotina</taxon>
        <taxon>Dothideomycetes</taxon>
        <taxon>Pleosporomycetidae</taxon>
        <taxon>Venturiales</taxon>
        <taxon>Venturiaceae</taxon>
        <taxon>Venturia</taxon>
    </lineage>
</organism>
<proteinExistence type="predicted"/>
<dbReference type="Gene3D" id="2.60.40.3960">
    <property type="entry name" value="Velvet domain"/>
    <property type="match status" value="1"/>
</dbReference>
<keyword evidence="3" id="KW-0805">Transcription regulation</keyword>
<keyword evidence="5" id="KW-0539">Nucleus</keyword>
<dbReference type="GO" id="GO:0005634">
    <property type="term" value="C:nucleus"/>
    <property type="evidence" value="ECO:0007669"/>
    <property type="project" value="UniProtKB-SubCell"/>
</dbReference>
<evidence type="ECO:0000256" key="1">
    <source>
        <dbReference type="ARBA" id="ARBA00004123"/>
    </source>
</evidence>
<dbReference type="InterPro" id="IPR021740">
    <property type="entry name" value="Velvet"/>
</dbReference>
<evidence type="ECO:0000256" key="5">
    <source>
        <dbReference type="ARBA" id="ARBA00023242"/>
    </source>
</evidence>
<comment type="subcellular location">
    <subcellularLocation>
        <location evidence="1">Nucleus</location>
    </subcellularLocation>
</comment>
<feature type="region of interest" description="Disordered" evidence="6">
    <location>
        <begin position="18"/>
        <end position="40"/>
    </location>
</feature>
<keyword evidence="9" id="KW-1185">Reference proteome</keyword>
<evidence type="ECO:0000256" key="4">
    <source>
        <dbReference type="ARBA" id="ARBA00023163"/>
    </source>
</evidence>
<name>A0A517LHB6_9PEZI</name>
<sequence length="428" mass="47767">MNQHHQQLQNVHMEISQQPREALVTTDGKEKVRKPIDPPPIVKLGVSKDIDPNQQFLQSPYLFMTCSLVSNDEQNTPVKHANGKAALSGSLTSSLHRLKDTENIDGAYFVFGDVSCKETGMHRLKFCLYDLHKETKEAHFLGTITSDTFNVVQSKDFHGLEESTYLSRAFSDQGVRLRLRKEPRTRQHGSTKRSYSTYNGMTASPGHSQHEAGYDFETDASPNSEPKRHRGISTTHQQHGYTYPVQPVRTPENSTFPQQRQPFLPGGYPTSFSFSRPQMAPSSFVGATGPSNGSPFDTSLMGYEYPSTQQRSILESPHRPHGIGHFSQGSVQQDLREEEAAGSLQSLAVQASNSGSVPGHSMYMQDHVNHPFSAEIVDPALMEPTRPTSRYMEQVQHQIADLKSAPKQDDKSEASVQIPSDQFYVNGY</sequence>
<dbReference type="EMBL" id="CP042196">
    <property type="protein sequence ID" value="QDS75032.1"/>
    <property type="molecule type" value="Genomic_DNA"/>
</dbReference>
<evidence type="ECO:0000256" key="2">
    <source>
        <dbReference type="ARBA" id="ARBA00022969"/>
    </source>
</evidence>
<dbReference type="InterPro" id="IPR037525">
    <property type="entry name" value="Velvet_dom"/>
</dbReference>
<dbReference type="STRING" id="50376.A0A517LHB6"/>
<evidence type="ECO:0000256" key="3">
    <source>
        <dbReference type="ARBA" id="ARBA00023015"/>
    </source>
</evidence>
<evidence type="ECO:0000259" key="7">
    <source>
        <dbReference type="PROSITE" id="PS51821"/>
    </source>
</evidence>
<dbReference type="Proteomes" id="UP000316270">
    <property type="component" value="Chromosome 12"/>
</dbReference>
<feature type="compositionally biased region" description="Polar residues" evidence="6">
    <location>
        <begin position="192"/>
        <end position="207"/>
    </location>
</feature>
<dbReference type="PANTHER" id="PTHR33572:SF18">
    <property type="entry name" value="SPORE DEVELOPMENT REGULATOR VOSA"/>
    <property type="match status" value="1"/>
</dbReference>
<feature type="compositionally biased region" description="Basic and acidic residues" evidence="6">
    <location>
        <begin position="27"/>
        <end position="36"/>
    </location>
</feature>
<dbReference type="PANTHER" id="PTHR33572">
    <property type="entry name" value="SPORE DEVELOPMENT REGULATOR VOSA"/>
    <property type="match status" value="1"/>
</dbReference>
<evidence type="ECO:0000256" key="6">
    <source>
        <dbReference type="SAM" id="MobiDB-lite"/>
    </source>
</evidence>
<reference evidence="8 9" key="1">
    <citation type="submission" date="2019-07" db="EMBL/GenBank/DDBJ databases">
        <title>Finished genome of Venturia effusa.</title>
        <authorList>
            <person name="Young C.A."/>
            <person name="Cox M.P."/>
            <person name="Ganley A.R.D."/>
            <person name="David W.J."/>
        </authorList>
    </citation>
    <scope>NUCLEOTIDE SEQUENCE [LARGE SCALE GENOMIC DNA]</scope>
    <source>
        <strain evidence="9">albino</strain>
    </source>
</reference>
<dbReference type="OrthoDB" id="5599552at2759"/>
<protein>
    <recommendedName>
        <fullName evidence="7">Velvet domain-containing protein</fullName>
    </recommendedName>
</protein>
<dbReference type="PROSITE" id="PS51821">
    <property type="entry name" value="VELVET"/>
    <property type="match status" value="1"/>
</dbReference>
<feature type="region of interest" description="Disordered" evidence="6">
    <location>
        <begin position="179"/>
        <end position="235"/>
    </location>
</feature>
<gene>
    <name evidence="8" type="ORF">FKW77_006059</name>
</gene>
<feature type="domain" description="Velvet" evidence="7">
    <location>
        <begin position="5"/>
        <end position="180"/>
    </location>
</feature>
<dbReference type="Pfam" id="PF11754">
    <property type="entry name" value="Velvet"/>
    <property type="match status" value="2"/>
</dbReference>
<evidence type="ECO:0000313" key="9">
    <source>
        <dbReference type="Proteomes" id="UP000316270"/>
    </source>
</evidence>